<evidence type="ECO:0000313" key="3">
    <source>
        <dbReference type="EMBL" id="CAI65431.1"/>
    </source>
</evidence>
<dbReference type="Proteomes" id="UP000000863">
    <property type="component" value="Segment"/>
</dbReference>
<dbReference type="EMBL" id="AJ890364">
    <property type="protein sequence ID" value="CAI65431.1"/>
    <property type="molecule type" value="Genomic_DNA"/>
</dbReference>
<keyword evidence="4" id="KW-1185">Reference proteome</keyword>
<evidence type="ECO:0000313" key="4">
    <source>
        <dbReference type="Proteomes" id="UP000000863"/>
    </source>
</evidence>
<organism evidence="3 4">
    <name type="scientific">Emiliania huxleyi virus 86 (isolate United Kingdom/English Channel/1999)</name>
    <name type="common">EhV-86</name>
    <dbReference type="NCBI Taxonomy" id="654925"/>
    <lineage>
        <taxon>Viruses</taxon>
        <taxon>Varidnaviria</taxon>
        <taxon>Bamfordvirae</taxon>
        <taxon>Nucleocytoviricota</taxon>
        <taxon>Megaviricetes</taxon>
        <taxon>Algavirales</taxon>
        <taxon>Phycodnaviridae</taxon>
        <taxon>Coccolithovirus</taxon>
        <taxon>Coccolithovirus huxleyi</taxon>
        <taxon>Emiliania huxleyi virus 86</taxon>
    </lineage>
</organism>
<evidence type="ECO:0000256" key="1">
    <source>
        <dbReference type="SAM" id="MobiDB-lite"/>
    </source>
</evidence>
<feature type="region of interest" description="Disordered" evidence="1">
    <location>
        <begin position="1"/>
        <end position="48"/>
    </location>
</feature>
<sequence>MITLVTPTIQGMPVPPRPEPSPPLGRSSRTPRPIPQSSRSETLFEEPSANHRWDDSAMYAGLFGGVGMGMYGVGSAAMGVRRSAANTMGTMQNSINSTAHRVTRTVDAGMRQGLPVLLEAAENTKASAKNFSLAIKIIIGLMVLFLLLEIYKINTNRKRYYY</sequence>
<keyword evidence="2" id="KW-0472">Membrane</keyword>
<feature type="transmembrane region" description="Helical" evidence="2">
    <location>
        <begin position="133"/>
        <end position="151"/>
    </location>
</feature>
<protein>
    <submittedName>
        <fullName evidence="3">Putative membrane protein</fullName>
    </submittedName>
</protein>
<proteinExistence type="predicted"/>
<dbReference type="KEGG" id="vg:3654660"/>
<gene>
    <name evidence="3" type="ORF">EhV008</name>
</gene>
<dbReference type="GeneID" id="3654660"/>
<evidence type="ECO:0000256" key="2">
    <source>
        <dbReference type="SAM" id="Phobius"/>
    </source>
</evidence>
<accession>Q4A3C6</accession>
<dbReference type="RefSeq" id="YP_293762.1">
    <property type="nucleotide sequence ID" value="NC_007346.1"/>
</dbReference>
<keyword evidence="2" id="KW-0812">Transmembrane</keyword>
<keyword evidence="2" id="KW-1133">Transmembrane helix</keyword>
<organismHost>
    <name type="scientific">Emiliania huxleyi</name>
    <name type="common">Coccolithophore</name>
    <name type="synonym">Pontosphaera huxleyi</name>
    <dbReference type="NCBI Taxonomy" id="2903"/>
</organismHost>
<feature type="compositionally biased region" description="Pro residues" evidence="1">
    <location>
        <begin position="13"/>
        <end position="23"/>
    </location>
</feature>
<name>Q4A3C6_EHV8U</name>
<reference evidence="3 4" key="1">
    <citation type="journal article" date="2005" name="Science">
        <title>Complete genome sequence and lytic phase transcription profile of a Coccolithovirus.</title>
        <authorList>
            <person name="Wilson W.H."/>
            <person name="Schroeder D.C."/>
            <person name="Allen M.J."/>
            <person name="Holden M.T.G."/>
            <person name="Parkhill J."/>
            <person name="Barrell B.G."/>
            <person name="Churcher C."/>
            <person name="Hamlin N."/>
            <person name="Mungall K."/>
            <person name="Norbertczak H."/>
            <person name="Quail M.A."/>
            <person name="Price C."/>
            <person name="Rabbinowitsch E."/>
            <person name="Walker D."/>
            <person name="Craigon M."/>
            <person name="Roy D."/>
            <person name="Ghazal P."/>
        </authorList>
    </citation>
    <scope>NUCLEOTIDE SEQUENCE [LARGE SCALE GENOMIC DNA]</scope>
    <source>
        <strain evidence="4">Isolate United Kingdom/English Channel/1999</strain>
    </source>
</reference>